<evidence type="ECO:0000313" key="2">
    <source>
        <dbReference type="EMBL" id="RKP04615.1"/>
    </source>
</evidence>
<dbReference type="Proteomes" id="UP000271241">
    <property type="component" value="Unassembled WGS sequence"/>
</dbReference>
<gene>
    <name evidence="2" type="ORF">THASP1DRAFT_33599</name>
</gene>
<dbReference type="InterPro" id="IPR036305">
    <property type="entry name" value="RGS_sf"/>
</dbReference>
<feature type="non-terminal residue" evidence="2">
    <location>
        <position position="1"/>
    </location>
</feature>
<name>A0A4P9XG57_9FUNG</name>
<dbReference type="Gene3D" id="1.10.167.10">
    <property type="entry name" value="Regulator of G-protein Signalling 4, domain 2"/>
    <property type="match status" value="1"/>
</dbReference>
<organism evidence="2 3">
    <name type="scientific">Thamnocephalis sphaerospora</name>
    <dbReference type="NCBI Taxonomy" id="78915"/>
    <lineage>
        <taxon>Eukaryota</taxon>
        <taxon>Fungi</taxon>
        <taxon>Fungi incertae sedis</taxon>
        <taxon>Zoopagomycota</taxon>
        <taxon>Zoopagomycotina</taxon>
        <taxon>Zoopagomycetes</taxon>
        <taxon>Zoopagales</taxon>
        <taxon>Sigmoideomycetaceae</taxon>
        <taxon>Thamnocephalis</taxon>
    </lineage>
</organism>
<evidence type="ECO:0000313" key="3">
    <source>
        <dbReference type="Proteomes" id="UP000271241"/>
    </source>
</evidence>
<keyword evidence="3" id="KW-1185">Reference proteome</keyword>
<evidence type="ECO:0008006" key="4">
    <source>
        <dbReference type="Google" id="ProtNLM"/>
    </source>
</evidence>
<protein>
    <recommendedName>
        <fullName evidence="4">RGS domain-containing protein</fullName>
    </recommendedName>
</protein>
<dbReference type="InterPro" id="IPR044926">
    <property type="entry name" value="RGS_subdomain_2"/>
</dbReference>
<feature type="region of interest" description="Disordered" evidence="1">
    <location>
        <begin position="1"/>
        <end position="33"/>
    </location>
</feature>
<reference evidence="3" key="1">
    <citation type="journal article" date="2018" name="Nat. Microbiol.">
        <title>Leveraging single-cell genomics to expand the fungal tree of life.</title>
        <authorList>
            <person name="Ahrendt S.R."/>
            <person name="Quandt C.A."/>
            <person name="Ciobanu D."/>
            <person name="Clum A."/>
            <person name="Salamov A."/>
            <person name="Andreopoulos B."/>
            <person name="Cheng J.F."/>
            <person name="Woyke T."/>
            <person name="Pelin A."/>
            <person name="Henrissat B."/>
            <person name="Reynolds N.K."/>
            <person name="Benny G.L."/>
            <person name="Smith M.E."/>
            <person name="James T.Y."/>
            <person name="Grigoriev I.V."/>
        </authorList>
    </citation>
    <scope>NUCLEOTIDE SEQUENCE [LARGE SCALE GENOMIC DNA]</scope>
    <source>
        <strain evidence="3">RSA 1356</strain>
    </source>
</reference>
<proteinExistence type="predicted"/>
<dbReference type="SUPFAM" id="SSF48097">
    <property type="entry name" value="Regulator of G-protein signaling, RGS"/>
    <property type="match status" value="1"/>
</dbReference>
<dbReference type="OrthoDB" id="5580053at2759"/>
<dbReference type="AlphaFoldDB" id="A0A4P9XG57"/>
<sequence>TNHAGGGAFSAAPRPPLDLAASRPSSFSNGEGGLTQAHSNRLRHFAFPYKEIVYPEHFEHIFADSLELATFRTHCIASFTVPACLFYERAIALHRRYGLDNPTRATPAHQITQLVDELEALYADYFSRGASLPLFGVLTDRTAQKLENSFARREMRVDLLNDAMAEIKCYLYLWAYPSYAALLSSAL</sequence>
<accession>A0A4P9XG57</accession>
<dbReference type="EMBL" id="KZ993586">
    <property type="protein sequence ID" value="RKP04615.1"/>
    <property type="molecule type" value="Genomic_DNA"/>
</dbReference>
<evidence type="ECO:0000256" key="1">
    <source>
        <dbReference type="SAM" id="MobiDB-lite"/>
    </source>
</evidence>